<protein>
    <submittedName>
        <fullName evidence="2">Uncharacterized protein</fullName>
    </submittedName>
</protein>
<evidence type="ECO:0000313" key="2">
    <source>
        <dbReference type="EMBL" id="PPQ72016.1"/>
    </source>
</evidence>
<name>A0A409W0H4_9AGAR</name>
<keyword evidence="3" id="KW-1185">Reference proteome</keyword>
<evidence type="ECO:0000313" key="3">
    <source>
        <dbReference type="Proteomes" id="UP000284706"/>
    </source>
</evidence>
<dbReference type="InParanoid" id="A0A409W0H4"/>
<sequence>MASTRTCRSGSQGRLSGADVYYLDSLIFTCMDPWQFSYKCLRRRWAFYTWMLNEHPHDPWFQAWWEPYLKHHDQLIRPYVEPSDEASQGIREKDSFYQHGREGKSCWNEKSKRVPVADGKTVEDLGEPLWKVSTLHMKVSEREEPKDSKKGKGEAEGESKGPFRSYEGGVSGLDE</sequence>
<reference evidence="2 3" key="1">
    <citation type="journal article" date="2018" name="Evol. Lett.">
        <title>Horizontal gene cluster transfer increased hallucinogenic mushroom diversity.</title>
        <authorList>
            <person name="Reynolds H.T."/>
            <person name="Vijayakumar V."/>
            <person name="Gluck-Thaler E."/>
            <person name="Korotkin H.B."/>
            <person name="Matheny P.B."/>
            <person name="Slot J.C."/>
        </authorList>
    </citation>
    <scope>NUCLEOTIDE SEQUENCE [LARGE SCALE GENOMIC DNA]</scope>
    <source>
        <strain evidence="2 3">SRW20</strain>
    </source>
</reference>
<proteinExistence type="predicted"/>
<feature type="region of interest" description="Disordered" evidence="1">
    <location>
        <begin position="136"/>
        <end position="175"/>
    </location>
</feature>
<organism evidence="2 3">
    <name type="scientific">Gymnopilus dilepis</name>
    <dbReference type="NCBI Taxonomy" id="231916"/>
    <lineage>
        <taxon>Eukaryota</taxon>
        <taxon>Fungi</taxon>
        <taxon>Dikarya</taxon>
        <taxon>Basidiomycota</taxon>
        <taxon>Agaricomycotina</taxon>
        <taxon>Agaricomycetes</taxon>
        <taxon>Agaricomycetidae</taxon>
        <taxon>Agaricales</taxon>
        <taxon>Agaricineae</taxon>
        <taxon>Hymenogastraceae</taxon>
        <taxon>Gymnopilus</taxon>
    </lineage>
</organism>
<dbReference type="Proteomes" id="UP000284706">
    <property type="component" value="Unassembled WGS sequence"/>
</dbReference>
<dbReference type="EMBL" id="NHYE01005477">
    <property type="protein sequence ID" value="PPQ72016.1"/>
    <property type="molecule type" value="Genomic_DNA"/>
</dbReference>
<dbReference type="AlphaFoldDB" id="A0A409W0H4"/>
<gene>
    <name evidence="2" type="ORF">CVT26_007976</name>
</gene>
<feature type="compositionally biased region" description="Basic and acidic residues" evidence="1">
    <location>
        <begin position="138"/>
        <end position="161"/>
    </location>
</feature>
<accession>A0A409W0H4</accession>
<evidence type="ECO:0000256" key="1">
    <source>
        <dbReference type="SAM" id="MobiDB-lite"/>
    </source>
</evidence>
<comment type="caution">
    <text evidence="2">The sequence shown here is derived from an EMBL/GenBank/DDBJ whole genome shotgun (WGS) entry which is preliminary data.</text>
</comment>